<evidence type="ECO:0000313" key="1">
    <source>
        <dbReference type="EMBL" id="ESK89111.1"/>
    </source>
</evidence>
<proteinExistence type="predicted"/>
<accession>V2X8M8</accession>
<dbReference type="EMBL" id="AWSO01000587">
    <property type="protein sequence ID" value="ESK89111.1"/>
    <property type="molecule type" value="Genomic_DNA"/>
</dbReference>
<sequence>MQSIFRNKRSNARILIASSARIILHIVLIALKHVGNITSSRSNTVSQAACQRRSTTASTYCSDTRSPYQHPLPCVSSGSRWASLTSVPAKHCGIRNMFRLTIYCVLVYLSLL</sequence>
<dbReference type="AlphaFoldDB" id="V2X8M8"/>
<name>V2X8M8_MONRO</name>
<dbReference type="Proteomes" id="UP000017559">
    <property type="component" value="Unassembled WGS sequence"/>
</dbReference>
<dbReference type="KEGG" id="mrr:Moror_5284"/>
<reference evidence="1 2" key="1">
    <citation type="journal article" date="2014" name="BMC Genomics">
        <title>Genome and secretome analysis of the hemibiotrophic fungal pathogen, Moniliophthora roreri, which causes frosty pod rot disease of cacao: mechanisms of the biotrophic and necrotrophic phases.</title>
        <authorList>
            <person name="Meinhardt L.W."/>
            <person name="Costa G.G.L."/>
            <person name="Thomazella D.P.T."/>
            <person name="Teixeira P.J.P.L."/>
            <person name="Carazzolle M.F."/>
            <person name="Schuster S.C."/>
            <person name="Carlson J.E."/>
            <person name="Guiltinan M.J."/>
            <person name="Mieczkowski P."/>
            <person name="Farmer A."/>
            <person name="Ramaraj T."/>
            <person name="Crozier J."/>
            <person name="Davis R.E."/>
            <person name="Shao J."/>
            <person name="Melnick R.L."/>
            <person name="Pereira G.A.G."/>
            <person name="Bailey B.A."/>
        </authorList>
    </citation>
    <scope>NUCLEOTIDE SEQUENCE [LARGE SCALE GENOMIC DNA]</scope>
    <source>
        <strain evidence="1 2">MCA 2997</strain>
    </source>
</reference>
<gene>
    <name evidence="1" type="ORF">Moror_5284</name>
</gene>
<keyword evidence="2" id="KW-1185">Reference proteome</keyword>
<dbReference type="HOGENOM" id="CLU_2146508_0_0_1"/>
<organism evidence="1 2">
    <name type="scientific">Moniliophthora roreri (strain MCA 2997)</name>
    <name type="common">Cocoa frosty pod rot fungus</name>
    <name type="synonym">Crinipellis roreri</name>
    <dbReference type="NCBI Taxonomy" id="1381753"/>
    <lineage>
        <taxon>Eukaryota</taxon>
        <taxon>Fungi</taxon>
        <taxon>Dikarya</taxon>
        <taxon>Basidiomycota</taxon>
        <taxon>Agaricomycotina</taxon>
        <taxon>Agaricomycetes</taxon>
        <taxon>Agaricomycetidae</taxon>
        <taxon>Agaricales</taxon>
        <taxon>Marasmiineae</taxon>
        <taxon>Marasmiaceae</taxon>
        <taxon>Moniliophthora</taxon>
    </lineage>
</organism>
<protein>
    <submittedName>
        <fullName evidence="1">Uncharacterized protein</fullName>
    </submittedName>
</protein>
<comment type="caution">
    <text evidence="1">The sequence shown here is derived from an EMBL/GenBank/DDBJ whole genome shotgun (WGS) entry which is preliminary data.</text>
</comment>
<evidence type="ECO:0000313" key="2">
    <source>
        <dbReference type="Proteomes" id="UP000017559"/>
    </source>
</evidence>